<protein>
    <recommendedName>
        <fullName evidence="2">histidine kinase</fullName>
        <ecNumber evidence="2">2.7.13.3</ecNumber>
    </recommendedName>
</protein>
<proteinExistence type="predicted"/>
<dbReference type="InterPro" id="IPR050482">
    <property type="entry name" value="Sensor_HK_TwoCompSys"/>
</dbReference>
<evidence type="ECO:0000256" key="4">
    <source>
        <dbReference type="ARBA" id="ARBA00022777"/>
    </source>
</evidence>
<keyword evidence="4 9" id="KW-0418">Kinase</keyword>
<evidence type="ECO:0000256" key="3">
    <source>
        <dbReference type="ARBA" id="ARBA00022679"/>
    </source>
</evidence>
<keyword evidence="10" id="KW-1185">Reference proteome</keyword>
<dbReference type="InterPro" id="IPR003594">
    <property type="entry name" value="HATPase_dom"/>
</dbReference>
<evidence type="ECO:0000256" key="6">
    <source>
        <dbReference type="SAM" id="Coils"/>
    </source>
</evidence>
<organism evidence="9 10">
    <name type="scientific">Shivajiella indica</name>
    <dbReference type="NCBI Taxonomy" id="872115"/>
    <lineage>
        <taxon>Bacteria</taxon>
        <taxon>Pseudomonadati</taxon>
        <taxon>Bacteroidota</taxon>
        <taxon>Cytophagia</taxon>
        <taxon>Cytophagales</taxon>
        <taxon>Cyclobacteriaceae</taxon>
        <taxon>Shivajiella</taxon>
    </lineage>
</organism>
<dbReference type="PRINTS" id="PR00344">
    <property type="entry name" value="BCTRLSENSOR"/>
</dbReference>
<dbReference type="InterPro" id="IPR036890">
    <property type="entry name" value="HATPase_C_sf"/>
</dbReference>
<accession>A0ABW5B641</accession>
<evidence type="ECO:0000256" key="1">
    <source>
        <dbReference type="ARBA" id="ARBA00000085"/>
    </source>
</evidence>
<dbReference type="Pfam" id="PF02518">
    <property type="entry name" value="HATPase_c"/>
    <property type="match status" value="1"/>
</dbReference>
<reference evidence="10" key="1">
    <citation type="journal article" date="2019" name="Int. J. Syst. Evol. Microbiol.">
        <title>The Global Catalogue of Microorganisms (GCM) 10K type strain sequencing project: providing services to taxonomists for standard genome sequencing and annotation.</title>
        <authorList>
            <consortium name="The Broad Institute Genomics Platform"/>
            <consortium name="The Broad Institute Genome Sequencing Center for Infectious Disease"/>
            <person name="Wu L."/>
            <person name="Ma J."/>
        </authorList>
    </citation>
    <scope>NUCLEOTIDE SEQUENCE [LARGE SCALE GENOMIC DNA]</scope>
    <source>
        <strain evidence="10">KCTC 19812</strain>
    </source>
</reference>
<dbReference type="InterPro" id="IPR004358">
    <property type="entry name" value="Sig_transdc_His_kin-like_C"/>
</dbReference>
<dbReference type="EC" id="2.7.13.3" evidence="2"/>
<dbReference type="GO" id="GO:0016301">
    <property type="term" value="F:kinase activity"/>
    <property type="evidence" value="ECO:0007669"/>
    <property type="project" value="UniProtKB-KW"/>
</dbReference>
<dbReference type="PANTHER" id="PTHR24421">
    <property type="entry name" value="NITRATE/NITRITE SENSOR PROTEIN NARX-RELATED"/>
    <property type="match status" value="1"/>
</dbReference>
<dbReference type="SUPFAM" id="SSF55874">
    <property type="entry name" value="ATPase domain of HSP90 chaperone/DNA topoisomerase II/histidine kinase"/>
    <property type="match status" value="1"/>
</dbReference>
<evidence type="ECO:0000256" key="7">
    <source>
        <dbReference type="SAM" id="Phobius"/>
    </source>
</evidence>
<keyword evidence="5" id="KW-0902">Two-component regulatory system</keyword>
<feature type="transmembrane region" description="Helical" evidence="7">
    <location>
        <begin position="12"/>
        <end position="32"/>
    </location>
</feature>
<feature type="domain" description="Histidine kinase" evidence="8">
    <location>
        <begin position="69"/>
        <end position="251"/>
    </location>
</feature>
<dbReference type="PROSITE" id="PS50109">
    <property type="entry name" value="HIS_KIN"/>
    <property type="match status" value="1"/>
</dbReference>
<evidence type="ECO:0000256" key="5">
    <source>
        <dbReference type="ARBA" id="ARBA00023012"/>
    </source>
</evidence>
<keyword evidence="7" id="KW-0812">Transmembrane</keyword>
<feature type="coiled-coil region" evidence="6">
    <location>
        <begin position="41"/>
        <end position="68"/>
    </location>
</feature>
<evidence type="ECO:0000256" key="2">
    <source>
        <dbReference type="ARBA" id="ARBA00012438"/>
    </source>
</evidence>
<dbReference type="CDD" id="cd16917">
    <property type="entry name" value="HATPase_UhpB-NarQ-NarX-like"/>
    <property type="match status" value="1"/>
</dbReference>
<dbReference type="RefSeq" id="WP_380801535.1">
    <property type="nucleotide sequence ID" value="NZ_JBHUIV010000014.1"/>
</dbReference>
<sequence length="251" mass="28111">MDNSGTEVFYIVLLGFVLMLLMGSFIVTMVIIHRQKQLQNQQKLAAVRAEYEKTIINAEKEIRENTLTQVGRELHDNIGQLLSLAKMNLASSKPEKVSEGKSMLNQIIKEVRALSKSLNLDWVESITLEDFIQNELAKLESAAFCQTQFEKKGEEIPLDKDKKIILIRTIQECLNNAIKHAKAHTISFGMYTHSGQFIISMKDDGVGFDTSQVRSGSGMYNLKSRMNAIGGEFALQSELGKGTEIKLSLPI</sequence>
<dbReference type="Proteomes" id="UP001597414">
    <property type="component" value="Unassembled WGS sequence"/>
</dbReference>
<evidence type="ECO:0000259" key="8">
    <source>
        <dbReference type="PROSITE" id="PS50109"/>
    </source>
</evidence>
<comment type="catalytic activity">
    <reaction evidence="1">
        <text>ATP + protein L-histidine = ADP + protein N-phospho-L-histidine.</text>
        <dbReference type="EC" id="2.7.13.3"/>
    </reaction>
</comment>
<keyword evidence="6" id="KW-0175">Coiled coil</keyword>
<keyword evidence="7" id="KW-0472">Membrane</keyword>
<dbReference type="PANTHER" id="PTHR24421:SF10">
    <property type="entry name" value="NITRATE_NITRITE SENSOR PROTEIN NARQ"/>
    <property type="match status" value="1"/>
</dbReference>
<name>A0ABW5B641_9BACT</name>
<comment type="caution">
    <text evidence="9">The sequence shown here is derived from an EMBL/GenBank/DDBJ whole genome shotgun (WGS) entry which is preliminary data.</text>
</comment>
<gene>
    <name evidence="9" type="ORF">ACFSKV_08515</name>
</gene>
<evidence type="ECO:0000313" key="9">
    <source>
        <dbReference type="EMBL" id="MFD2201607.1"/>
    </source>
</evidence>
<dbReference type="Gene3D" id="3.30.565.10">
    <property type="entry name" value="Histidine kinase-like ATPase, C-terminal domain"/>
    <property type="match status" value="1"/>
</dbReference>
<dbReference type="InterPro" id="IPR005467">
    <property type="entry name" value="His_kinase_dom"/>
</dbReference>
<evidence type="ECO:0000313" key="10">
    <source>
        <dbReference type="Proteomes" id="UP001597414"/>
    </source>
</evidence>
<keyword evidence="7" id="KW-1133">Transmembrane helix</keyword>
<dbReference type="EMBL" id="JBHUIV010000014">
    <property type="protein sequence ID" value="MFD2201607.1"/>
    <property type="molecule type" value="Genomic_DNA"/>
</dbReference>
<keyword evidence="3" id="KW-0808">Transferase</keyword>